<evidence type="ECO:0000313" key="1">
    <source>
        <dbReference type="EMBL" id="DAE06060.1"/>
    </source>
</evidence>
<accession>A0A8S5PIP8</accession>
<name>A0A8S5PIP8_9CAUD</name>
<protein>
    <submittedName>
        <fullName evidence="1">Uncharacterized protein</fullName>
    </submittedName>
</protein>
<organism evidence="1">
    <name type="scientific">Siphoviridae sp. ctsxw88</name>
    <dbReference type="NCBI Taxonomy" id="2825701"/>
    <lineage>
        <taxon>Viruses</taxon>
        <taxon>Duplodnaviria</taxon>
        <taxon>Heunggongvirae</taxon>
        <taxon>Uroviricota</taxon>
        <taxon>Caudoviricetes</taxon>
    </lineage>
</organism>
<sequence length="118" mass="12694">MIDFVDRVQSTPNRIQLTPVEGQENTYDYTKVGTVTVEGTNINRETLMAIQGFQSQSTVFNNDGSITETNGLGQIKTTVFNNDGSITETFSGTGIGAKTITKTTTFNADGSVSEVISE</sequence>
<reference evidence="1" key="1">
    <citation type="journal article" date="2021" name="Proc. Natl. Acad. Sci. U.S.A.">
        <title>A Catalog of Tens of Thousands of Viruses from Human Metagenomes Reveals Hidden Associations with Chronic Diseases.</title>
        <authorList>
            <person name="Tisza M.J."/>
            <person name="Buck C.B."/>
        </authorList>
    </citation>
    <scope>NUCLEOTIDE SEQUENCE</scope>
    <source>
        <strain evidence="1">Ctsxw88</strain>
    </source>
</reference>
<proteinExistence type="predicted"/>
<dbReference type="EMBL" id="BK015425">
    <property type="protein sequence ID" value="DAE06060.1"/>
    <property type="molecule type" value="Genomic_DNA"/>
</dbReference>